<feature type="transmembrane region" description="Helical" evidence="6">
    <location>
        <begin position="99"/>
        <end position="127"/>
    </location>
</feature>
<protein>
    <recommendedName>
        <fullName evidence="6">Transport permease protein</fullName>
    </recommendedName>
</protein>
<dbReference type="InterPro" id="IPR051784">
    <property type="entry name" value="Nod_factor_ABC_transporter"/>
</dbReference>
<evidence type="ECO:0000313" key="8">
    <source>
        <dbReference type="EMBL" id="RDI54338.1"/>
    </source>
</evidence>
<feature type="transmembrane region" description="Helical" evidence="6">
    <location>
        <begin position="172"/>
        <end position="194"/>
    </location>
</feature>
<keyword evidence="6" id="KW-0813">Transport</keyword>
<dbReference type="GO" id="GO:0140359">
    <property type="term" value="F:ABC-type transporter activity"/>
    <property type="evidence" value="ECO:0007669"/>
    <property type="project" value="InterPro"/>
</dbReference>
<dbReference type="Proteomes" id="UP000255355">
    <property type="component" value="Unassembled WGS sequence"/>
</dbReference>
<proteinExistence type="inferred from homology"/>
<organism evidence="8 9">
    <name type="scientific">Nocardia mexicana</name>
    <dbReference type="NCBI Taxonomy" id="279262"/>
    <lineage>
        <taxon>Bacteria</taxon>
        <taxon>Bacillati</taxon>
        <taxon>Actinomycetota</taxon>
        <taxon>Actinomycetes</taxon>
        <taxon>Mycobacteriales</taxon>
        <taxon>Nocardiaceae</taxon>
        <taxon>Nocardia</taxon>
    </lineage>
</organism>
<keyword evidence="5" id="KW-0046">Antibiotic resistance</keyword>
<dbReference type="AlphaFoldDB" id="A0A370HBQ1"/>
<evidence type="ECO:0000256" key="4">
    <source>
        <dbReference type="ARBA" id="ARBA00023136"/>
    </source>
</evidence>
<comment type="caution">
    <text evidence="8">The sequence shown here is derived from an EMBL/GenBank/DDBJ whole genome shotgun (WGS) entry which is preliminary data.</text>
</comment>
<dbReference type="InterPro" id="IPR047817">
    <property type="entry name" value="ABC2_TM_bact-type"/>
</dbReference>
<feature type="transmembrane region" description="Helical" evidence="6">
    <location>
        <begin position="53"/>
        <end position="78"/>
    </location>
</feature>
<gene>
    <name evidence="8" type="ORF">DFR68_102463</name>
</gene>
<keyword evidence="2 6" id="KW-0812">Transmembrane</keyword>
<dbReference type="InterPro" id="IPR000412">
    <property type="entry name" value="ABC_2_transport"/>
</dbReference>
<comment type="similarity">
    <text evidence="6">Belongs to the ABC-2 integral membrane protein family.</text>
</comment>
<dbReference type="PROSITE" id="PS51012">
    <property type="entry name" value="ABC_TM2"/>
    <property type="match status" value="1"/>
</dbReference>
<accession>A0A370HBQ1</accession>
<evidence type="ECO:0000313" key="9">
    <source>
        <dbReference type="Proteomes" id="UP000255355"/>
    </source>
</evidence>
<dbReference type="PANTHER" id="PTHR43229:SF2">
    <property type="entry name" value="NODULATION PROTEIN J"/>
    <property type="match status" value="1"/>
</dbReference>
<dbReference type="GO" id="GO:0043190">
    <property type="term" value="C:ATP-binding cassette (ABC) transporter complex"/>
    <property type="evidence" value="ECO:0007669"/>
    <property type="project" value="InterPro"/>
</dbReference>
<feature type="transmembrane region" description="Helical" evidence="6">
    <location>
        <begin position="25"/>
        <end position="47"/>
    </location>
</feature>
<evidence type="ECO:0000256" key="5">
    <source>
        <dbReference type="ARBA" id="ARBA00023251"/>
    </source>
</evidence>
<dbReference type="PANTHER" id="PTHR43229">
    <property type="entry name" value="NODULATION PROTEIN J"/>
    <property type="match status" value="1"/>
</dbReference>
<feature type="transmembrane region" description="Helical" evidence="6">
    <location>
        <begin position="133"/>
        <end position="160"/>
    </location>
</feature>
<evidence type="ECO:0000259" key="7">
    <source>
        <dbReference type="PROSITE" id="PS51012"/>
    </source>
</evidence>
<keyword evidence="6" id="KW-1003">Cell membrane</keyword>
<dbReference type="EMBL" id="QQAZ01000002">
    <property type="protein sequence ID" value="RDI54338.1"/>
    <property type="molecule type" value="Genomic_DNA"/>
</dbReference>
<evidence type="ECO:0000256" key="3">
    <source>
        <dbReference type="ARBA" id="ARBA00022989"/>
    </source>
</evidence>
<dbReference type="GO" id="GO:0046677">
    <property type="term" value="P:response to antibiotic"/>
    <property type="evidence" value="ECO:0007669"/>
    <property type="project" value="UniProtKB-KW"/>
</dbReference>
<keyword evidence="4 6" id="KW-0472">Membrane</keyword>
<dbReference type="Pfam" id="PF01061">
    <property type="entry name" value="ABC2_membrane"/>
    <property type="match status" value="1"/>
</dbReference>
<feature type="domain" description="ABC transmembrane type-2" evidence="7">
    <location>
        <begin position="23"/>
        <end position="248"/>
    </location>
</feature>
<dbReference type="PIRSF" id="PIRSF006648">
    <property type="entry name" value="DrrB"/>
    <property type="match status" value="1"/>
</dbReference>
<comment type="subcellular location">
    <subcellularLocation>
        <location evidence="6">Cell membrane</location>
        <topology evidence="6">Multi-pass membrane protein</topology>
    </subcellularLocation>
    <subcellularLocation>
        <location evidence="1">Membrane</location>
        <topology evidence="1">Multi-pass membrane protein</topology>
    </subcellularLocation>
</comment>
<keyword evidence="9" id="KW-1185">Reference proteome</keyword>
<feature type="transmembrane region" description="Helical" evidence="6">
    <location>
        <begin position="222"/>
        <end position="245"/>
    </location>
</feature>
<dbReference type="STRING" id="1210089.GCA_001613165_03724"/>
<evidence type="ECO:0000256" key="1">
    <source>
        <dbReference type="ARBA" id="ARBA00004141"/>
    </source>
</evidence>
<name>A0A370HBQ1_9NOCA</name>
<reference evidence="8 9" key="1">
    <citation type="submission" date="2018-07" db="EMBL/GenBank/DDBJ databases">
        <title>Genomic Encyclopedia of Type Strains, Phase IV (KMG-IV): sequencing the most valuable type-strain genomes for metagenomic binning, comparative biology and taxonomic classification.</title>
        <authorList>
            <person name="Goeker M."/>
        </authorList>
    </citation>
    <scope>NUCLEOTIDE SEQUENCE [LARGE SCALE GENOMIC DNA]</scope>
    <source>
        <strain evidence="8 9">DSM 44952</strain>
    </source>
</reference>
<dbReference type="InterPro" id="IPR013525">
    <property type="entry name" value="ABC2_TM"/>
</dbReference>
<sequence>MTVCTDSWVMVRRCLRRTVRSRDTLLISVLLPVLIMLLFVYVFGGAIEVDMPYIAYVVPGIVLLCTGFGASITATTVAQDVRGGAIDRFRTLPAFRQALLAGHVGEGVVRNLGVIGVLFLVALMLGFRPRAGFFAWLAVFGMVVLLVHAVTWIAVALGLLARNPEAAGGFTYAIMFIPYISSAFVPVATMPGWLRGFAEHQPATPVIGVVRGLLTGTPVGSAGLFAVLWCVALAALGFACAARLFERASKDSGTR</sequence>
<keyword evidence="3 6" id="KW-1133">Transmembrane helix</keyword>
<evidence type="ECO:0000256" key="2">
    <source>
        <dbReference type="ARBA" id="ARBA00022692"/>
    </source>
</evidence>
<evidence type="ECO:0000256" key="6">
    <source>
        <dbReference type="RuleBase" id="RU361157"/>
    </source>
</evidence>